<evidence type="ECO:0000256" key="13">
    <source>
        <dbReference type="SAM" id="Phobius"/>
    </source>
</evidence>
<dbReference type="PANTHER" id="PTHR45977">
    <property type="entry name" value="TARGET OF ERK KINASE MPK-1"/>
    <property type="match status" value="1"/>
</dbReference>
<comment type="subcellular location">
    <subcellularLocation>
        <location evidence="2">Membrane</location>
        <topology evidence="2">Multi-pass membrane protein</topology>
    </subcellularLocation>
</comment>
<keyword evidence="5 13" id="KW-0812">Transmembrane</keyword>
<evidence type="ECO:0000256" key="11">
    <source>
        <dbReference type="ARBA" id="ARBA00023136"/>
    </source>
</evidence>
<keyword evidence="7" id="KW-0863">Zinc-finger</keyword>
<evidence type="ECO:0000256" key="5">
    <source>
        <dbReference type="ARBA" id="ARBA00022692"/>
    </source>
</evidence>
<evidence type="ECO:0000256" key="1">
    <source>
        <dbReference type="ARBA" id="ARBA00000900"/>
    </source>
</evidence>
<evidence type="ECO:0000256" key="4">
    <source>
        <dbReference type="ARBA" id="ARBA00022679"/>
    </source>
</evidence>
<protein>
    <recommendedName>
        <fullName evidence="3">RING-type E3 ubiquitin transferase</fullName>
        <ecNumber evidence="3">2.3.2.27</ecNumber>
    </recommendedName>
</protein>
<gene>
    <name evidence="14" type="ORF">BOLC2T08802H</name>
</gene>
<keyword evidence="6" id="KW-0479">Metal-binding</keyword>
<evidence type="ECO:0000256" key="9">
    <source>
        <dbReference type="ARBA" id="ARBA00022833"/>
    </source>
</evidence>
<dbReference type="PANTHER" id="PTHR45977:SF29">
    <property type="entry name" value="RING-TYPE DOMAIN-CONTAINING PROTEIN"/>
    <property type="match status" value="1"/>
</dbReference>
<dbReference type="GO" id="GO:0008270">
    <property type="term" value="F:zinc ion binding"/>
    <property type="evidence" value="ECO:0007669"/>
    <property type="project" value="UniProtKB-KW"/>
</dbReference>
<comment type="catalytic activity">
    <reaction evidence="1">
        <text>S-ubiquitinyl-[E2 ubiquitin-conjugating enzyme]-L-cysteine + [acceptor protein]-L-lysine = [E2 ubiquitin-conjugating enzyme]-L-cysteine + N(6)-ubiquitinyl-[acceptor protein]-L-lysine.</text>
        <dbReference type="EC" id="2.3.2.27"/>
    </reaction>
</comment>
<dbReference type="GO" id="GO:0000325">
    <property type="term" value="C:plant-type vacuole"/>
    <property type="evidence" value="ECO:0007669"/>
    <property type="project" value="TreeGrafter"/>
</dbReference>
<dbReference type="AlphaFoldDB" id="A0A3P6DEI2"/>
<dbReference type="GO" id="GO:0006511">
    <property type="term" value="P:ubiquitin-dependent protein catabolic process"/>
    <property type="evidence" value="ECO:0007669"/>
    <property type="project" value="TreeGrafter"/>
</dbReference>
<accession>A0A3P6DEI2</accession>
<keyword evidence="11 13" id="KW-0472">Membrane</keyword>
<evidence type="ECO:0000256" key="6">
    <source>
        <dbReference type="ARBA" id="ARBA00022723"/>
    </source>
</evidence>
<evidence type="ECO:0000256" key="10">
    <source>
        <dbReference type="ARBA" id="ARBA00022989"/>
    </source>
</evidence>
<keyword evidence="8" id="KW-0833">Ubl conjugation pathway</keyword>
<dbReference type="GO" id="GO:0061630">
    <property type="term" value="F:ubiquitin protein ligase activity"/>
    <property type="evidence" value="ECO:0007669"/>
    <property type="project" value="UniProtKB-EC"/>
</dbReference>
<dbReference type="GO" id="GO:0016020">
    <property type="term" value="C:membrane"/>
    <property type="evidence" value="ECO:0007669"/>
    <property type="project" value="UniProtKB-SubCell"/>
</dbReference>
<organism evidence="14">
    <name type="scientific">Brassica oleracea</name>
    <name type="common">Wild cabbage</name>
    <dbReference type="NCBI Taxonomy" id="3712"/>
    <lineage>
        <taxon>Eukaryota</taxon>
        <taxon>Viridiplantae</taxon>
        <taxon>Streptophyta</taxon>
        <taxon>Embryophyta</taxon>
        <taxon>Tracheophyta</taxon>
        <taxon>Spermatophyta</taxon>
        <taxon>Magnoliopsida</taxon>
        <taxon>eudicotyledons</taxon>
        <taxon>Gunneridae</taxon>
        <taxon>Pentapetalae</taxon>
        <taxon>rosids</taxon>
        <taxon>malvids</taxon>
        <taxon>Brassicales</taxon>
        <taxon>Brassicaceae</taxon>
        <taxon>Brassiceae</taxon>
        <taxon>Brassica</taxon>
    </lineage>
</organism>
<evidence type="ECO:0000256" key="2">
    <source>
        <dbReference type="ARBA" id="ARBA00004141"/>
    </source>
</evidence>
<evidence type="ECO:0000256" key="7">
    <source>
        <dbReference type="ARBA" id="ARBA00022771"/>
    </source>
</evidence>
<keyword evidence="9" id="KW-0862">Zinc</keyword>
<evidence type="ECO:0000256" key="3">
    <source>
        <dbReference type="ARBA" id="ARBA00012483"/>
    </source>
</evidence>
<name>A0A3P6DEI2_BRAOL</name>
<sequence>MREPSMVVREAAAEQLEERQSDWAYSKPIVVLDIVWNSAFVSVAGAILVMARNEHPIMPLRVWLLGRNRVRNNRTPRSRFSSSSSSMEEDALGSRRNSHEEVLIDISIFNCMDSPRKLHPFITHSCKNPYNFL</sequence>
<evidence type="ECO:0000256" key="12">
    <source>
        <dbReference type="SAM" id="MobiDB-lite"/>
    </source>
</evidence>
<evidence type="ECO:0000313" key="14">
    <source>
        <dbReference type="EMBL" id="VDD22624.1"/>
    </source>
</evidence>
<dbReference type="EC" id="2.3.2.27" evidence="3"/>
<dbReference type="EMBL" id="LR031874">
    <property type="protein sequence ID" value="VDD22624.1"/>
    <property type="molecule type" value="Genomic_DNA"/>
</dbReference>
<reference evidence="14" key="1">
    <citation type="submission" date="2018-11" db="EMBL/GenBank/DDBJ databases">
        <authorList>
            <consortium name="Genoscope - CEA"/>
            <person name="William W."/>
        </authorList>
    </citation>
    <scope>NUCLEOTIDE SEQUENCE</scope>
</reference>
<feature type="transmembrane region" description="Helical" evidence="13">
    <location>
        <begin position="29"/>
        <end position="51"/>
    </location>
</feature>
<feature type="region of interest" description="Disordered" evidence="12">
    <location>
        <begin position="75"/>
        <end position="97"/>
    </location>
</feature>
<proteinExistence type="predicted"/>
<keyword evidence="10 13" id="KW-1133">Transmembrane helix</keyword>
<dbReference type="GO" id="GO:0016567">
    <property type="term" value="P:protein ubiquitination"/>
    <property type="evidence" value="ECO:0007669"/>
    <property type="project" value="TreeGrafter"/>
</dbReference>
<evidence type="ECO:0000256" key="8">
    <source>
        <dbReference type="ARBA" id="ARBA00022786"/>
    </source>
</evidence>
<keyword evidence="4" id="KW-0808">Transferase</keyword>